<dbReference type="EMBL" id="UHFA01000002">
    <property type="protein sequence ID" value="SUN35726.1"/>
    <property type="molecule type" value="Genomic_DNA"/>
</dbReference>
<dbReference type="AlphaFoldDB" id="A0A380JFC3"/>
<name>A0A380JFC3_STRDO</name>
<accession>A0A380JFC3</accession>
<sequence length="87" mass="8175">MNSIAFSDFEIVDSENLVEVGGEFNALGAAIGFAGGFVGGALDGAGKSLIAGTAAEPGVGSVVGAVLGGIGEGMVVGTTCAIAGSQL</sequence>
<evidence type="ECO:0008006" key="3">
    <source>
        <dbReference type="Google" id="ProtNLM"/>
    </source>
</evidence>
<evidence type="ECO:0000313" key="2">
    <source>
        <dbReference type="Proteomes" id="UP000254082"/>
    </source>
</evidence>
<protein>
    <recommendedName>
        <fullName evidence="3">Bacteriocin class II with double-glycine leader peptide</fullName>
    </recommendedName>
</protein>
<gene>
    <name evidence="1" type="ORF">NCTC11391_00764</name>
</gene>
<dbReference type="RefSeq" id="WP_003000835.1">
    <property type="nucleotide sequence ID" value="NZ_UHFA01000002.1"/>
</dbReference>
<dbReference type="Proteomes" id="UP000254082">
    <property type="component" value="Unassembled WGS sequence"/>
</dbReference>
<evidence type="ECO:0000313" key="1">
    <source>
        <dbReference type="EMBL" id="SUN35726.1"/>
    </source>
</evidence>
<keyword evidence="2" id="KW-1185">Reference proteome</keyword>
<reference evidence="1 2" key="1">
    <citation type="submission" date="2018-06" db="EMBL/GenBank/DDBJ databases">
        <authorList>
            <consortium name="Pathogen Informatics"/>
            <person name="Doyle S."/>
        </authorList>
    </citation>
    <scope>NUCLEOTIDE SEQUENCE [LARGE SCALE GENOMIC DNA]</scope>
    <source>
        <strain evidence="2">NCTC 11391</strain>
    </source>
</reference>
<proteinExistence type="predicted"/>
<organism evidence="1 2">
    <name type="scientific">Streptococcus downei MFe28</name>
    <dbReference type="NCBI Taxonomy" id="764290"/>
    <lineage>
        <taxon>Bacteria</taxon>
        <taxon>Bacillati</taxon>
        <taxon>Bacillota</taxon>
        <taxon>Bacilli</taxon>
        <taxon>Lactobacillales</taxon>
        <taxon>Streptococcaceae</taxon>
        <taxon>Streptococcus</taxon>
    </lineage>
</organism>